<reference evidence="4 5" key="1">
    <citation type="journal article" date="2015" name="Int. J. Syst. Evol. Microbiol.">
        <title>Methanoculleus sediminis sp. nov., a methanogen from sediments near a submarine mud volcano.</title>
        <authorList>
            <person name="Chen S.C."/>
            <person name="Chen M.F."/>
            <person name="Lai M.C."/>
            <person name="Weng C.Y."/>
            <person name="Wu S.Y."/>
            <person name="Lin S."/>
            <person name="Yang T.F."/>
            <person name="Chen P.C."/>
        </authorList>
    </citation>
    <scope>NUCLEOTIDE SEQUENCE [LARGE SCALE GENOMIC DNA]</scope>
    <source>
        <strain evidence="4 5">S3Fa</strain>
    </source>
</reference>
<dbReference type="InterPro" id="IPR001890">
    <property type="entry name" value="RNA-binding_CRM"/>
</dbReference>
<dbReference type="EMBL" id="JXOJ01000002">
    <property type="protein sequence ID" value="KLK88263.1"/>
    <property type="molecule type" value="Genomic_DNA"/>
</dbReference>
<sequence length="86" mass="9919">MSRESFQDLKPTIWIGKRGITNVMIDEIRRQLKDRKVVKVRWLRNTEVDPEEIAASAGAVLAEVRGRTLVLTERRNRSPGHSPRNI</sequence>
<dbReference type="PANTHER" id="PTHR40065:SF3">
    <property type="entry name" value="RNA-BINDING PROTEIN YHBY"/>
    <property type="match status" value="1"/>
</dbReference>
<dbReference type="Proteomes" id="UP000035301">
    <property type="component" value="Unassembled WGS sequence"/>
</dbReference>
<dbReference type="InterPro" id="IPR051925">
    <property type="entry name" value="RNA-binding_domain"/>
</dbReference>
<dbReference type="AlphaFoldDB" id="A0A0H1QZB7"/>
<evidence type="ECO:0000256" key="1">
    <source>
        <dbReference type="ARBA" id="ARBA00022884"/>
    </source>
</evidence>
<dbReference type="SUPFAM" id="SSF75471">
    <property type="entry name" value="YhbY-like"/>
    <property type="match status" value="1"/>
</dbReference>
<evidence type="ECO:0000313" key="5">
    <source>
        <dbReference type="Proteomes" id="UP000035301"/>
    </source>
</evidence>
<dbReference type="STRING" id="1550566.SZ63_04245"/>
<accession>A0A0H1QZB7</accession>
<dbReference type="Gene3D" id="3.30.110.60">
    <property type="entry name" value="YhbY-like"/>
    <property type="match status" value="1"/>
</dbReference>
<evidence type="ECO:0000313" key="4">
    <source>
        <dbReference type="EMBL" id="KLK88263.1"/>
    </source>
</evidence>
<dbReference type="PATRIC" id="fig|1550566.3.peg.909"/>
<proteinExistence type="predicted"/>
<keyword evidence="5" id="KW-1185">Reference proteome</keyword>
<dbReference type="SMART" id="SM01103">
    <property type="entry name" value="CRS1_YhbY"/>
    <property type="match status" value="1"/>
</dbReference>
<name>A0A0H1QZB7_9EURY</name>
<gene>
    <name evidence="4" type="ORF">SZ63_04245</name>
</gene>
<protein>
    <submittedName>
        <fullName evidence="4">RNA-binding protein</fullName>
    </submittedName>
</protein>
<dbReference type="Pfam" id="PF01985">
    <property type="entry name" value="CRS1_YhbY"/>
    <property type="match status" value="1"/>
</dbReference>
<dbReference type="InterPro" id="IPR035920">
    <property type="entry name" value="YhbY-like_sf"/>
</dbReference>
<evidence type="ECO:0000259" key="3">
    <source>
        <dbReference type="PROSITE" id="PS51295"/>
    </source>
</evidence>
<dbReference type="PROSITE" id="PS51295">
    <property type="entry name" value="CRM"/>
    <property type="match status" value="1"/>
</dbReference>
<dbReference type="OrthoDB" id="30785at2157"/>
<comment type="caution">
    <text evidence="4">The sequence shown here is derived from an EMBL/GenBank/DDBJ whole genome shotgun (WGS) entry which is preliminary data.</text>
</comment>
<dbReference type="GO" id="GO:0003723">
    <property type="term" value="F:RNA binding"/>
    <property type="evidence" value="ECO:0007669"/>
    <property type="project" value="UniProtKB-UniRule"/>
</dbReference>
<dbReference type="RefSeq" id="WP_048181688.1">
    <property type="nucleotide sequence ID" value="NZ_JXOJ01000002.1"/>
</dbReference>
<dbReference type="PANTHER" id="PTHR40065">
    <property type="entry name" value="RNA-BINDING PROTEIN YHBY"/>
    <property type="match status" value="1"/>
</dbReference>
<feature type="domain" description="CRM" evidence="3">
    <location>
        <begin position="1"/>
        <end position="84"/>
    </location>
</feature>
<evidence type="ECO:0000256" key="2">
    <source>
        <dbReference type="PROSITE-ProRule" id="PRU00626"/>
    </source>
</evidence>
<keyword evidence="1 2" id="KW-0694">RNA-binding</keyword>
<organism evidence="4 5">
    <name type="scientific">Methanoculleus sediminis</name>
    <dbReference type="NCBI Taxonomy" id="1550566"/>
    <lineage>
        <taxon>Archaea</taxon>
        <taxon>Methanobacteriati</taxon>
        <taxon>Methanobacteriota</taxon>
        <taxon>Stenosarchaea group</taxon>
        <taxon>Methanomicrobia</taxon>
        <taxon>Methanomicrobiales</taxon>
        <taxon>Methanomicrobiaceae</taxon>
        <taxon>Methanoculleus</taxon>
    </lineage>
</organism>